<reference evidence="2" key="1">
    <citation type="journal article" date="2022" name="bioRxiv">
        <title>Sequencing and chromosome-scale assembly of the giantPleurodeles waltlgenome.</title>
        <authorList>
            <person name="Brown T."/>
            <person name="Elewa A."/>
            <person name="Iarovenko S."/>
            <person name="Subramanian E."/>
            <person name="Araus A.J."/>
            <person name="Petzold A."/>
            <person name="Susuki M."/>
            <person name="Suzuki K.-i.T."/>
            <person name="Hayashi T."/>
            <person name="Toyoda A."/>
            <person name="Oliveira C."/>
            <person name="Osipova E."/>
            <person name="Leigh N.D."/>
            <person name="Simon A."/>
            <person name="Yun M.H."/>
        </authorList>
    </citation>
    <scope>NUCLEOTIDE SEQUENCE</scope>
    <source>
        <strain evidence="2">20211129_DDA</strain>
        <tissue evidence="2">Liver</tissue>
    </source>
</reference>
<sequence>MAWFFVRLAHVSSLSWHTGYTLPKSLLQDASSVPIYTGLHAKASAPLPWDRAPAITRQPPLLQLTTRNRPRSGQLTVLLALSVVLLLSPPMAAGTPQYAPQLDQVPAQDHKGSPAHLSEERAESQVLGPPSHSQGLPCVTTNPRLRGSHPAVTSPATSLTLQAQPTSLASCGAAQPFSGHSAEHQWRTHFVLTLCCALRRPAVALPQDEQASVKLPLRPAHLWTSPVDFTQSSSFLLLQPR</sequence>
<protein>
    <submittedName>
        <fullName evidence="2">Uncharacterized protein</fullName>
    </submittedName>
</protein>
<keyword evidence="3" id="KW-1185">Reference proteome</keyword>
<dbReference type="EMBL" id="JANPWB010000016">
    <property type="protein sequence ID" value="KAJ1081822.1"/>
    <property type="molecule type" value="Genomic_DNA"/>
</dbReference>
<comment type="caution">
    <text evidence="2">The sequence shown here is derived from an EMBL/GenBank/DDBJ whole genome shotgun (WGS) entry which is preliminary data.</text>
</comment>
<dbReference type="AlphaFoldDB" id="A0AAV7KRK0"/>
<proteinExistence type="predicted"/>
<name>A0AAV7KRK0_PLEWA</name>
<evidence type="ECO:0000313" key="2">
    <source>
        <dbReference type="EMBL" id="KAJ1081822.1"/>
    </source>
</evidence>
<feature type="compositionally biased region" description="Basic and acidic residues" evidence="1">
    <location>
        <begin position="108"/>
        <end position="123"/>
    </location>
</feature>
<gene>
    <name evidence="2" type="ORF">NDU88_001996</name>
</gene>
<dbReference type="Proteomes" id="UP001066276">
    <property type="component" value="Chromosome 12"/>
</dbReference>
<evidence type="ECO:0000313" key="3">
    <source>
        <dbReference type="Proteomes" id="UP001066276"/>
    </source>
</evidence>
<accession>A0AAV7KRK0</accession>
<organism evidence="2 3">
    <name type="scientific">Pleurodeles waltl</name>
    <name type="common">Iberian ribbed newt</name>
    <dbReference type="NCBI Taxonomy" id="8319"/>
    <lineage>
        <taxon>Eukaryota</taxon>
        <taxon>Metazoa</taxon>
        <taxon>Chordata</taxon>
        <taxon>Craniata</taxon>
        <taxon>Vertebrata</taxon>
        <taxon>Euteleostomi</taxon>
        <taxon>Amphibia</taxon>
        <taxon>Batrachia</taxon>
        <taxon>Caudata</taxon>
        <taxon>Salamandroidea</taxon>
        <taxon>Salamandridae</taxon>
        <taxon>Pleurodelinae</taxon>
        <taxon>Pleurodeles</taxon>
    </lineage>
</organism>
<evidence type="ECO:0000256" key="1">
    <source>
        <dbReference type="SAM" id="MobiDB-lite"/>
    </source>
</evidence>
<feature type="region of interest" description="Disordered" evidence="1">
    <location>
        <begin position="104"/>
        <end position="136"/>
    </location>
</feature>